<dbReference type="SUPFAM" id="SSF111126">
    <property type="entry name" value="Ligand-binding domain in the NO signalling and Golgi transport"/>
    <property type="match status" value="1"/>
</dbReference>
<dbReference type="GO" id="GO:0005801">
    <property type="term" value="C:cis-Golgi network"/>
    <property type="evidence" value="ECO:0007669"/>
    <property type="project" value="TreeGrafter"/>
</dbReference>
<dbReference type="CDD" id="cd14944">
    <property type="entry name" value="TRAPPC6A_Trs33"/>
    <property type="match status" value="1"/>
</dbReference>
<proteinExistence type="inferred from homology"/>
<dbReference type="PANTHER" id="PTHR12817:SF0">
    <property type="entry name" value="GEO08327P1"/>
    <property type="match status" value="1"/>
</dbReference>
<comment type="similarity">
    <text evidence="1">Belongs to the TRAPP small subunits family. BET3 subfamily.</text>
</comment>
<dbReference type="InterPro" id="IPR007194">
    <property type="entry name" value="TRAPP_component"/>
</dbReference>
<dbReference type="Pfam" id="PF04051">
    <property type="entry name" value="TRAPP"/>
    <property type="match status" value="1"/>
</dbReference>
<dbReference type="GO" id="GO:0030008">
    <property type="term" value="C:TRAPP complex"/>
    <property type="evidence" value="ECO:0007669"/>
    <property type="project" value="TreeGrafter"/>
</dbReference>
<dbReference type="AlphaFoldDB" id="A0A0M0K651"/>
<keyword evidence="3" id="KW-1185">Reference proteome</keyword>
<dbReference type="GO" id="GO:0005802">
    <property type="term" value="C:trans-Golgi network"/>
    <property type="evidence" value="ECO:0007669"/>
    <property type="project" value="TreeGrafter"/>
</dbReference>
<gene>
    <name evidence="2" type="ORF">Ctob_005635</name>
</gene>
<dbReference type="PANTHER" id="PTHR12817">
    <property type="entry name" value="TRAFFICKING PROTEIN PARTICLE COMPLEX SUBUNIT 6B"/>
    <property type="match status" value="1"/>
</dbReference>
<dbReference type="InterPro" id="IPR037992">
    <property type="entry name" value="TRAPPC6/Trs33"/>
</dbReference>
<organism evidence="2 3">
    <name type="scientific">Chrysochromulina tobinii</name>
    <dbReference type="NCBI Taxonomy" id="1460289"/>
    <lineage>
        <taxon>Eukaryota</taxon>
        <taxon>Haptista</taxon>
        <taxon>Haptophyta</taxon>
        <taxon>Prymnesiophyceae</taxon>
        <taxon>Prymnesiales</taxon>
        <taxon>Chrysochromulinaceae</taxon>
        <taxon>Chrysochromulina</taxon>
    </lineage>
</organism>
<name>A0A0M0K651_9EUKA</name>
<dbReference type="GO" id="GO:0006888">
    <property type="term" value="P:endoplasmic reticulum to Golgi vesicle-mediated transport"/>
    <property type="evidence" value="ECO:0007669"/>
    <property type="project" value="TreeGrafter"/>
</dbReference>
<dbReference type="InterPro" id="IPR024096">
    <property type="entry name" value="NO_sig/Golgi_transp_ligand-bd"/>
</dbReference>
<evidence type="ECO:0000256" key="1">
    <source>
        <dbReference type="ARBA" id="ARBA00006218"/>
    </source>
</evidence>
<protein>
    <submittedName>
        <fullName evidence="2">Trafficking protein particle complex subunit 6b-like protein</fullName>
    </submittedName>
</protein>
<sequence length="181" mass="19863">MSALSQGRHQVAESTFSFLHMELVQMALGPNSATPTTSQLQLASRKIEAIGFQVGQRLVERYTKDRPRFTDTLEIIKFICKDFWVEVYRKQIDKLQTNNRGVYMLQDNSHPTLARCSAPTATSATTAKQMAALHIKFPSGLIRGALSGLGVIASVSATIESELPRCQFTIKITAPSAPPPA</sequence>
<dbReference type="EMBL" id="JWZX01001255">
    <property type="protein sequence ID" value="KOO34346.1"/>
    <property type="molecule type" value="Genomic_DNA"/>
</dbReference>
<reference evidence="3" key="1">
    <citation type="journal article" date="2015" name="PLoS Genet.">
        <title>Genome Sequence and Transcriptome Analyses of Chrysochromulina tobin: Metabolic Tools for Enhanced Algal Fitness in the Prominent Order Prymnesiales (Haptophyceae).</title>
        <authorList>
            <person name="Hovde B.T."/>
            <person name="Deodato C.R."/>
            <person name="Hunsperger H.M."/>
            <person name="Ryken S.A."/>
            <person name="Yost W."/>
            <person name="Jha R.K."/>
            <person name="Patterson J."/>
            <person name="Monnat R.J. Jr."/>
            <person name="Barlow S.B."/>
            <person name="Starkenburg S.R."/>
            <person name="Cattolico R.A."/>
        </authorList>
    </citation>
    <scope>NUCLEOTIDE SEQUENCE</scope>
    <source>
        <strain evidence="3">CCMP291</strain>
    </source>
</reference>
<comment type="caution">
    <text evidence="2">The sequence shown here is derived from an EMBL/GenBank/DDBJ whole genome shotgun (WGS) entry which is preliminary data.</text>
</comment>
<evidence type="ECO:0000313" key="2">
    <source>
        <dbReference type="EMBL" id="KOO34346.1"/>
    </source>
</evidence>
<accession>A0A0M0K651</accession>
<evidence type="ECO:0000313" key="3">
    <source>
        <dbReference type="Proteomes" id="UP000037460"/>
    </source>
</evidence>
<dbReference type="Gene3D" id="3.30.1380.20">
    <property type="entry name" value="Trafficking protein particle complex subunit 3"/>
    <property type="match status" value="1"/>
</dbReference>
<dbReference type="Proteomes" id="UP000037460">
    <property type="component" value="Unassembled WGS sequence"/>
</dbReference>